<dbReference type="InterPro" id="IPR013818">
    <property type="entry name" value="Lipase"/>
</dbReference>
<evidence type="ECO:0000313" key="8">
    <source>
        <dbReference type="Proteomes" id="UP001159405"/>
    </source>
</evidence>
<dbReference type="Gene3D" id="3.40.50.1820">
    <property type="entry name" value="alpha/beta hydrolase"/>
    <property type="match status" value="5"/>
</dbReference>
<name>A0ABN8QRH7_9CNID</name>
<feature type="domain" description="Lipase" evidence="6">
    <location>
        <begin position="795"/>
        <end position="1110"/>
    </location>
</feature>
<feature type="domain" description="Lipase" evidence="6">
    <location>
        <begin position="1445"/>
        <end position="1778"/>
    </location>
</feature>
<feature type="domain" description="Lipase" evidence="6">
    <location>
        <begin position="1118"/>
        <end position="1437"/>
    </location>
</feature>
<keyword evidence="5" id="KW-0812">Transmembrane</keyword>
<dbReference type="InterPro" id="IPR029058">
    <property type="entry name" value="AB_hydrolase_fold"/>
</dbReference>
<protein>
    <recommendedName>
        <fullName evidence="6">Lipase domain-containing protein</fullName>
    </recommendedName>
</protein>
<comment type="caution">
    <text evidence="7">The sequence shown here is derived from an EMBL/GenBank/DDBJ whole genome shotgun (WGS) entry which is preliminary data.</text>
</comment>
<keyword evidence="5" id="KW-1133">Transmembrane helix</keyword>
<accession>A0ABN8QRH7</accession>
<evidence type="ECO:0000313" key="7">
    <source>
        <dbReference type="EMBL" id="CAH3168907.1"/>
    </source>
</evidence>
<keyword evidence="5" id="KW-0472">Membrane</keyword>
<dbReference type="PRINTS" id="PR00821">
    <property type="entry name" value="TAGLIPASE"/>
</dbReference>
<evidence type="ECO:0000256" key="2">
    <source>
        <dbReference type="ARBA" id="ARBA00010701"/>
    </source>
</evidence>
<comment type="subcellular location">
    <subcellularLocation>
        <location evidence="1">Secreted</location>
    </subcellularLocation>
</comment>
<feature type="domain" description="Lipase" evidence="6">
    <location>
        <begin position="396"/>
        <end position="695"/>
    </location>
</feature>
<feature type="domain" description="Lipase" evidence="6">
    <location>
        <begin position="2"/>
        <end position="298"/>
    </location>
</feature>
<evidence type="ECO:0000256" key="1">
    <source>
        <dbReference type="ARBA" id="ARBA00004613"/>
    </source>
</evidence>
<evidence type="ECO:0000256" key="4">
    <source>
        <dbReference type="RuleBase" id="RU004262"/>
    </source>
</evidence>
<sequence>MPQNPSRIGTRFHLFTRDNRNSAQLIDDHNKHKLSASHYKISRRTIFVIHGFTESINTWALSMKNALLRREDCNVISVDWSSGAKFPYGQATGNTLLVGAQTAELIRFLISSSSGSPNRLIDRFYIVGFSLGAHVAGYAGSYLRARGMKLARVTGLDPAGLYFTTVSSDFRLDESDASYVDVIHTDAGVLGTNRRDGDVDFYPNGGSRQPGCLFKCKCLFSFHFHPSVPCDHMRAPEYYTASVQGSCSWTAYPCVNYATFEQRKCQVCDGACPSMGFDADRTKKEGTFFLKTNSKAPFCGKSREGGGDKGRCSIFNFLAQIPDPREWKIVQFDKISLSEDNKTRSLRQNLWSKSPEKGHSKCSNATPMPAPTPSVKTFIPAYVLYVFLAWLFSKKVCYQKYGCFKRQPNILIKLPQSPSRIGIRFNLFTRANRNSANLIDDHNKNKLTSSHFKISRRTIFVIHGYTGNIKTWPAKLKNALLRREDCNVILVDWSKGAKFPYIQAAGNTRLVGAQTAELIRFLISASSGSHRSINRFYIVGFSLGAQTAGYAGSYLRARGMKLGRITGLDPAGPLFTKVSSAYRLDASDARYVDVIHTNAGAAGTNRRVGHIDIYPNGGTIQPGCLIDVSCSHSRATQYFIASVTGSCSYAAYPCDSYTSFKRGRCRACKGACSSMGFDADRTKRTGKFYIKTNTKREEKIKRFLFTDRPSIFPSKSVERRVIKLTIMTKHTINQSPVTFVTHKCFAVVFFLPSCCVNSNSHLNMSTYALFLAWLFSKRVCYQKYGCFKSHPNILVKLPQSPSRIGIRFNLFTRANRNSAKLIDDHNKYKLTTSHFKISRRTIFVIHGFTGKGKNINTWATEMKNALLRREDCNVILVDWSKGAKGPLLNYRQAAGNTRLVGVQTAELIRFLISSSPGSAGSIDRFYIVGFSLGAQTAGYAGSYLRARGMRLGRITGLDPAGPTFTLVSSDYRLDDSDASYVDVIHTNAGHLGTRRRGGHIDFYPNGGTIQPGCLINRSLWEMCKWRIYVFFEYIYFFLSVACSHSRATQYFIASVHGSCSWTAYPCNSYVSFRLGRCRACKGACSSMGFDADRTKKTGKFYLKTHRNSPFCALLFPKEVCYQKYGCFKPHPNPLVKQPQSPSQIGVRFNLFTRENWNSATLIDDETESKLSDSHFIISRPLAIFVIHGFTENINTWATEMKNALLRREDCNVILVDWSKGAKGPNYLQAAGNTRLVGAQTAELIRFLISSSPGSVGSIDRFYIVGFSLGAQAAGYAGSYLKDQGMKLGRITGLDPAGPKFTNAEKDFRLDESDASYVDVIHTNAGVLGTSQRVGDIDFYPNGGKHQPGCLVNGSFFLIFFSILSVVCSHIRATQYFIASVKGSCSWTAYPCDDYQSFKQKKCPASACNGACPSMGFEADSPKGEGKFYLSTDENDPFCALLFPKEVCYQKYGCFKPHPNPLVKQPQSPSQIGVRFNLFTRENRNSATLIDDENESKLTASHFIISRPLTIFVIHGFTGKSESQETEKQMKNALLRREDCNVILVDWSKGAKGPNYLQAAGNTRLVGAQTAELIRFLISSSPGSVGSIDRFYIVGFSLGAQAAGYAGSYLKDQGMKLGRITGLDPAGPKFTNEEKDFRLDESDASYVDVIHTNAGFLGTNQRVGDIDFYPNGGKHQPGCLVNGRLKKGIFKILHEFIFLIFFSILSVVCSHIRATQYFIASVKGSCSWTAIPCDDYQSFKQKKCSASACNGTCPSMGFEADSPKGEGKFYLSTDEKDPFCGKFFPQKK</sequence>
<keyword evidence="3" id="KW-0964">Secreted</keyword>
<keyword evidence="8" id="KW-1185">Reference proteome</keyword>
<feature type="transmembrane region" description="Helical" evidence="5">
    <location>
        <begin position="1691"/>
        <end position="1712"/>
    </location>
</feature>
<comment type="similarity">
    <text evidence="2 4">Belongs to the AB hydrolase superfamily. Lipase family.</text>
</comment>
<gene>
    <name evidence="7" type="ORF">PLOB_00009455</name>
</gene>
<reference evidence="7 8" key="1">
    <citation type="submission" date="2022-05" db="EMBL/GenBank/DDBJ databases">
        <authorList>
            <consortium name="Genoscope - CEA"/>
            <person name="William W."/>
        </authorList>
    </citation>
    <scope>NUCLEOTIDE SEQUENCE [LARGE SCALE GENOMIC DNA]</scope>
</reference>
<dbReference type="Pfam" id="PF00151">
    <property type="entry name" value="Lipase"/>
    <property type="match status" value="5"/>
</dbReference>
<dbReference type="EMBL" id="CALNXK010000147">
    <property type="protein sequence ID" value="CAH3168907.1"/>
    <property type="molecule type" value="Genomic_DNA"/>
</dbReference>
<evidence type="ECO:0000256" key="5">
    <source>
        <dbReference type="SAM" id="Phobius"/>
    </source>
</evidence>
<evidence type="ECO:0000259" key="6">
    <source>
        <dbReference type="Pfam" id="PF00151"/>
    </source>
</evidence>
<dbReference type="SUPFAM" id="SSF53474">
    <property type="entry name" value="alpha/beta-Hydrolases"/>
    <property type="match status" value="5"/>
</dbReference>
<dbReference type="InterPro" id="IPR033906">
    <property type="entry name" value="Lipase_N"/>
</dbReference>
<dbReference type="CDD" id="cd00707">
    <property type="entry name" value="Pancreat_lipase_like"/>
    <property type="match status" value="5"/>
</dbReference>
<organism evidence="7 8">
    <name type="scientific">Porites lobata</name>
    <dbReference type="NCBI Taxonomy" id="104759"/>
    <lineage>
        <taxon>Eukaryota</taxon>
        <taxon>Metazoa</taxon>
        <taxon>Cnidaria</taxon>
        <taxon>Anthozoa</taxon>
        <taxon>Hexacorallia</taxon>
        <taxon>Scleractinia</taxon>
        <taxon>Fungiina</taxon>
        <taxon>Poritidae</taxon>
        <taxon>Porites</taxon>
    </lineage>
</organism>
<proteinExistence type="inferred from homology"/>
<dbReference type="InterPro" id="IPR000734">
    <property type="entry name" value="TAG_lipase"/>
</dbReference>
<evidence type="ECO:0000256" key="3">
    <source>
        <dbReference type="ARBA" id="ARBA00022525"/>
    </source>
</evidence>
<dbReference type="Proteomes" id="UP001159405">
    <property type="component" value="Unassembled WGS sequence"/>
</dbReference>
<dbReference type="PANTHER" id="PTHR11610">
    <property type="entry name" value="LIPASE"/>
    <property type="match status" value="1"/>
</dbReference>